<dbReference type="InterPro" id="IPR036561">
    <property type="entry name" value="MAM33_sf"/>
</dbReference>
<sequence length="61" mass="7160">IKIVITPWPATFWTDLYDLLMNMLDERGVNSGLRRKLSSYCSAYEHSPLYQNARRRLKASL</sequence>
<evidence type="ECO:0000313" key="2">
    <source>
        <dbReference type="Proteomes" id="UP000595437"/>
    </source>
</evidence>
<protein>
    <submittedName>
        <fullName evidence="1">Complement component 1 Q subcomponent-binding protein_ mitochondrial</fullName>
    </submittedName>
</protein>
<feature type="non-terminal residue" evidence="1">
    <location>
        <position position="1"/>
    </location>
</feature>
<dbReference type="EMBL" id="CP045906">
    <property type="protein sequence ID" value="QQP34831.1"/>
    <property type="molecule type" value="Genomic_DNA"/>
</dbReference>
<gene>
    <name evidence="1" type="ORF">FKW44_022864</name>
</gene>
<dbReference type="AlphaFoldDB" id="A0A7T8GNP2"/>
<accession>A0A7T8GNP2</accession>
<name>A0A7T8GNP2_CALRO</name>
<dbReference type="SUPFAM" id="SSF54529">
    <property type="entry name" value="Mitochondrial glycoprotein MAM33-like"/>
    <property type="match status" value="1"/>
</dbReference>
<evidence type="ECO:0000313" key="1">
    <source>
        <dbReference type="EMBL" id="QQP34831.1"/>
    </source>
</evidence>
<dbReference type="OrthoDB" id="278212at2759"/>
<keyword evidence="2" id="KW-1185">Reference proteome</keyword>
<dbReference type="Gene3D" id="3.10.280.10">
    <property type="entry name" value="Mitochondrial glycoprotein"/>
    <property type="match status" value="1"/>
</dbReference>
<reference evidence="2" key="1">
    <citation type="submission" date="2021-01" db="EMBL/GenBank/DDBJ databases">
        <title>Caligus Genome Assembly.</title>
        <authorList>
            <person name="Gallardo-Escarate C."/>
        </authorList>
    </citation>
    <scope>NUCLEOTIDE SEQUENCE [LARGE SCALE GENOMIC DNA]</scope>
</reference>
<organism evidence="1 2">
    <name type="scientific">Caligus rogercresseyi</name>
    <name type="common">Sea louse</name>
    <dbReference type="NCBI Taxonomy" id="217165"/>
    <lineage>
        <taxon>Eukaryota</taxon>
        <taxon>Metazoa</taxon>
        <taxon>Ecdysozoa</taxon>
        <taxon>Arthropoda</taxon>
        <taxon>Crustacea</taxon>
        <taxon>Multicrustacea</taxon>
        <taxon>Hexanauplia</taxon>
        <taxon>Copepoda</taxon>
        <taxon>Siphonostomatoida</taxon>
        <taxon>Caligidae</taxon>
        <taxon>Caligus</taxon>
    </lineage>
</organism>
<dbReference type="Proteomes" id="UP000595437">
    <property type="component" value="Chromosome 17"/>
</dbReference>
<proteinExistence type="predicted"/>
<feature type="non-terminal residue" evidence="1">
    <location>
        <position position="61"/>
    </location>
</feature>